<dbReference type="PANTHER" id="PTHR38479">
    <property type="entry name" value="LMO0824 PROTEIN"/>
    <property type="match status" value="1"/>
</dbReference>
<evidence type="ECO:0000313" key="3">
    <source>
        <dbReference type="Proteomes" id="UP000295781"/>
    </source>
</evidence>
<dbReference type="EMBL" id="CP012670">
    <property type="protein sequence ID" value="AUX19637.1"/>
    <property type="molecule type" value="Genomic_DNA"/>
</dbReference>
<dbReference type="RefSeq" id="WP_129344247.1">
    <property type="nucleotide sequence ID" value="NZ_CP012670.1"/>
</dbReference>
<reference evidence="2 3" key="1">
    <citation type="submission" date="2015-09" db="EMBL/GenBank/DDBJ databases">
        <title>Sorangium comparison.</title>
        <authorList>
            <person name="Zaburannyi N."/>
            <person name="Bunk B."/>
            <person name="Overmann J."/>
            <person name="Mueller R."/>
        </authorList>
    </citation>
    <scope>NUCLEOTIDE SEQUENCE [LARGE SCALE GENOMIC DNA]</scope>
    <source>
        <strain evidence="2 3">So ceGT47</strain>
    </source>
</reference>
<sequence length="467" mass="49842">MPTTTLTRRELNRATLARQMLLSRERTTAVHGIERLVALQAQLARPPFLGLWSRLVGFRREELVQRALRREVVRAPFLRGTLHLVSAKDYLALRPVIAPVLHAAMRSTLGARAEALDVDRLVAEARAYFDEEPRTMDALRAHLAAIHPEGDVRAMALAVRMRLPVIQVPTATPWGYPGTADFAPAASWLGQPLCEGDAPQALVLRYLAAFGPATAADVRTWSGLTGVKDVLQSLREQLCTFRDERGRELFDLPDAPRPPADTPAPARFLPDYDNLLLGHDDRTRVIADEHRARIVLSANLRILPTFLVDGLVAGTWAIERKKASATLVIEPFAALSREAREQLAEEGDALLRFVEDDAGAFAVRFEKAGSAKAPAAARANGGETAKAPAARASGGKATKAPAARASGGEATKAPAARASGGKATKAPAARASGGEATKAPAARASGGEATKAPAARVSDGKAARARR</sequence>
<gene>
    <name evidence="2" type="ORF">SOCEGT47_000890</name>
</gene>
<evidence type="ECO:0008006" key="4">
    <source>
        <dbReference type="Google" id="ProtNLM"/>
    </source>
</evidence>
<dbReference type="PANTHER" id="PTHR38479:SF2">
    <property type="entry name" value="WINGED HELIX DNA-BINDING DOMAIN-CONTAINING PROTEIN"/>
    <property type="match status" value="1"/>
</dbReference>
<proteinExistence type="predicted"/>
<organism evidence="2 3">
    <name type="scientific">Sorangium cellulosum</name>
    <name type="common">Polyangium cellulosum</name>
    <dbReference type="NCBI Taxonomy" id="56"/>
    <lineage>
        <taxon>Bacteria</taxon>
        <taxon>Pseudomonadati</taxon>
        <taxon>Myxococcota</taxon>
        <taxon>Polyangia</taxon>
        <taxon>Polyangiales</taxon>
        <taxon>Polyangiaceae</taxon>
        <taxon>Sorangium</taxon>
    </lineage>
</organism>
<feature type="region of interest" description="Disordered" evidence="1">
    <location>
        <begin position="372"/>
        <end position="467"/>
    </location>
</feature>
<evidence type="ECO:0000256" key="1">
    <source>
        <dbReference type="SAM" id="MobiDB-lite"/>
    </source>
</evidence>
<dbReference type="OrthoDB" id="9148135at2"/>
<feature type="compositionally biased region" description="Low complexity" evidence="1">
    <location>
        <begin position="372"/>
        <end position="387"/>
    </location>
</feature>
<dbReference type="Proteomes" id="UP000295781">
    <property type="component" value="Chromosome"/>
</dbReference>
<protein>
    <recommendedName>
        <fullName evidence="4">Winged helix DNA-binding domain-containing protein</fullName>
    </recommendedName>
</protein>
<feature type="compositionally biased region" description="Basic and acidic residues" evidence="1">
    <location>
        <begin position="458"/>
        <end position="467"/>
    </location>
</feature>
<name>A0A4P2PST4_SORCE</name>
<dbReference type="InterPro" id="IPR009351">
    <property type="entry name" value="AlkZ-like"/>
</dbReference>
<accession>A0A4P2PST4</accession>
<dbReference type="AlphaFoldDB" id="A0A4P2PST4"/>
<dbReference type="Pfam" id="PF06224">
    <property type="entry name" value="AlkZ-like"/>
    <property type="match status" value="1"/>
</dbReference>
<evidence type="ECO:0000313" key="2">
    <source>
        <dbReference type="EMBL" id="AUX19637.1"/>
    </source>
</evidence>